<proteinExistence type="inferred from homology"/>
<comment type="similarity">
    <text evidence="2">Belongs to the G-protein coupled receptor 1 family.</text>
</comment>
<feature type="transmembrane region" description="Helical" evidence="12">
    <location>
        <begin position="801"/>
        <end position="826"/>
    </location>
</feature>
<dbReference type="FunFam" id="1.20.1070.10:FF:000378">
    <property type="entry name" value="CG18208-like amine receptor"/>
    <property type="match status" value="1"/>
</dbReference>
<feature type="region of interest" description="Disordered" evidence="11">
    <location>
        <begin position="716"/>
        <end position="752"/>
    </location>
</feature>
<dbReference type="GO" id="GO:0005886">
    <property type="term" value="C:plasma membrane"/>
    <property type="evidence" value="ECO:0007669"/>
    <property type="project" value="UniProtKB-SubCell"/>
</dbReference>
<feature type="chain" id="PRO_5008132969" description="G-protein coupled receptors family 1 profile domain-containing protein" evidence="13">
    <location>
        <begin position="24"/>
        <end position="874"/>
    </location>
</feature>
<evidence type="ECO:0000256" key="4">
    <source>
        <dbReference type="ARBA" id="ARBA00022692"/>
    </source>
</evidence>
<feature type="compositionally biased region" description="Low complexity" evidence="11">
    <location>
        <begin position="547"/>
        <end position="562"/>
    </location>
</feature>
<keyword evidence="4 12" id="KW-0812">Transmembrane</keyword>
<feature type="transmembrane region" description="Helical" evidence="12">
    <location>
        <begin position="483"/>
        <end position="510"/>
    </location>
</feature>
<evidence type="ECO:0000259" key="14">
    <source>
        <dbReference type="PROSITE" id="PS50262"/>
    </source>
</evidence>
<evidence type="ECO:0000256" key="3">
    <source>
        <dbReference type="ARBA" id="ARBA00022475"/>
    </source>
</evidence>
<reference evidence="16" key="1">
    <citation type="submission" date="2014-01" db="EMBL/GenBank/DDBJ databases">
        <title>The Genome Sequence of Anopheles farauti FAR1 (V2).</title>
        <authorList>
            <consortium name="The Broad Institute Genomics Platform"/>
            <person name="Neafsey D.E."/>
            <person name="Besansky N."/>
            <person name="Howell P."/>
            <person name="Walton C."/>
            <person name="Young S.K."/>
            <person name="Zeng Q."/>
            <person name="Gargeya S."/>
            <person name="Fitzgerald M."/>
            <person name="Haas B."/>
            <person name="Abouelleil A."/>
            <person name="Allen A.W."/>
            <person name="Alvarado L."/>
            <person name="Arachchi H.M."/>
            <person name="Berlin A.M."/>
            <person name="Chapman S.B."/>
            <person name="Gainer-Dewar J."/>
            <person name="Goldberg J."/>
            <person name="Griggs A."/>
            <person name="Gujja S."/>
            <person name="Hansen M."/>
            <person name="Howarth C."/>
            <person name="Imamovic A."/>
            <person name="Ireland A."/>
            <person name="Larimer J."/>
            <person name="McCowan C."/>
            <person name="Murphy C."/>
            <person name="Pearson M."/>
            <person name="Poon T.W."/>
            <person name="Priest M."/>
            <person name="Roberts A."/>
            <person name="Saif S."/>
            <person name="Shea T."/>
            <person name="Sisk P."/>
            <person name="Sykes S."/>
            <person name="Wortman J."/>
            <person name="Nusbaum C."/>
            <person name="Birren B."/>
        </authorList>
    </citation>
    <scope>NUCLEOTIDE SEQUENCE [LARGE SCALE GENOMIC DNA]</scope>
    <source>
        <strain evidence="16">FAR1</strain>
    </source>
</reference>
<protein>
    <recommendedName>
        <fullName evidence="14">G-protein coupled receptors family 1 profile domain-containing protein</fullName>
    </recommendedName>
</protein>
<dbReference type="EMBL" id="AXCN02001325">
    <property type="status" value="NOT_ANNOTATED_CDS"/>
    <property type="molecule type" value="Genomic_DNA"/>
</dbReference>
<feature type="compositionally biased region" description="Gly residues" evidence="11">
    <location>
        <begin position="740"/>
        <end position="752"/>
    </location>
</feature>
<keyword evidence="8" id="KW-0675">Receptor</keyword>
<dbReference type="AlphaFoldDB" id="A0A182QJG7"/>
<dbReference type="Pfam" id="PF00001">
    <property type="entry name" value="7tm_1"/>
    <property type="match status" value="1"/>
</dbReference>
<sequence>MKAALIIALWTSWTVSWMGGVWAGGDSCVFEVSQGMMRGLIGAEQASEQCDEVWARLLVHVHYTCKNLTTCQERELASVDPEPTFADCQRRLRNAQLDLQDDQRYHVHGMQQQIQRHEWNVKKYQAEQQSLLAEFAKVNQQFKGYYRELLFVNVAAGGTKTALRYYHLYLEGQPPGQLLNDLVAAVYREPGRENERLENLLDFVRKLAGNSVKLALYELIMAEVDKRPEQRDSYLAVMATLDLGRIAFLSREGFETLKRFNPIFVAGLGHLQKKLVAGEYDEIIKFATGNPDLFEQIETRFVTLEPQVWSKLDFAQFVSYPNRLPLARQRLEAIRVILAQVIQYNKHDFRDRLVRLAKEVDQCEQFLKQGKSTQAEHTKLSGVKEQFAKLDPERGYEHYLKESQKHWIARRRSDDDDDDGPKPQVNQFIMEMKAPSQSSGGTNHPGIYHLHLAQQTGPRVNHAGTGTPGLVNTMPRLSQDIGYVLYSALGSFYIPSCIMVFVYIRIYFAAKARARRGIRKKPLKPPSEQDTSFTRNAGTVPMPSLPSASSNNNQSVQQTASQPLAATGTTQIATIEPPPRGIANPMPIPVVTCDFASDMSTSEAATAEQDNHGPLSPVGGVGGHEPKDTLKVTQPGPAVAGRTSGTNGLTTPDPVSPSPSAAAARSRALSVGIDTDMVSEFDPSSSDSGVISRCAVVKPLKFRLCQPIFGKGKAKARQSAKVAGGGGRGGSNNCTTPMLSGGGGSSGGGGGQQAITQLMAAAKQAESAGCSEVEPALPPKPKPRDPEKEKRRIARKKEKRATLILGLIMGSFIACWLPFFFLYILVPICPDCHIPDSAFSLAFWLGYMNSALNPAIYTIFNKDFRRAFRRILFK</sequence>
<keyword evidence="16" id="KW-1185">Reference proteome</keyword>
<feature type="region of interest" description="Disordered" evidence="11">
    <location>
        <begin position="599"/>
        <end position="667"/>
    </location>
</feature>
<feature type="compositionally biased region" description="Polar residues" evidence="11">
    <location>
        <begin position="528"/>
        <end position="537"/>
    </location>
</feature>
<comment type="subcellular location">
    <subcellularLocation>
        <location evidence="1">Cell membrane</location>
        <topology evidence="1">Multi-pass membrane protein</topology>
    </subcellularLocation>
</comment>
<evidence type="ECO:0000313" key="15">
    <source>
        <dbReference type="EnsemblMetazoa" id="AFAF011466-PA"/>
    </source>
</evidence>
<organism evidence="15 16">
    <name type="scientific">Anopheles farauti</name>
    <dbReference type="NCBI Taxonomy" id="69004"/>
    <lineage>
        <taxon>Eukaryota</taxon>
        <taxon>Metazoa</taxon>
        <taxon>Ecdysozoa</taxon>
        <taxon>Arthropoda</taxon>
        <taxon>Hexapoda</taxon>
        <taxon>Insecta</taxon>
        <taxon>Pterygota</taxon>
        <taxon>Neoptera</taxon>
        <taxon>Endopterygota</taxon>
        <taxon>Diptera</taxon>
        <taxon>Nematocera</taxon>
        <taxon>Culicoidea</taxon>
        <taxon>Culicidae</taxon>
        <taxon>Anophelinae</taxon>
        <taxon>Anopheles</taxon>
    </lineage>
</organism>
<dbReference type="GO" id="GO:0004930">
    <property type="term" value="F:G protein-coupled receptor activity"/>
    <property type="evidence" value="ECO:0007669"/>
    <property type="project" value="UniProtKB-KW"/>
</dbReference>
<keyword evidence="10" id="KW-0175">Coiled coil</keyword>
<reference evidence="15" key="2">
    <citation type="submission" date="2020-05" db="UniProtKB">
        <authorList>
            <consortium name="EnsemblMetazoa"/>
        </authorList>
    </citation>
    <scope>IDENTIFICATION</scope>
    <source>
        <strain evidence="15">FAR1</strain>
    </source>
</reference>
<evidence type="ECO:0000256" key="1">
    <source>
        <dbReference type="ARBA" id="ARBA00004651"/>
    </source>
</evidence>
<evidence type="ECO:0000256" key="6">
    <source>
        <dbReference type="ARBA" id="ARBA00023040"/>
    </source>
</evidence>
<evidence type="ECO:0000256" key="11">
    <source>
        <dbReference type="SAM" id="MobiDB-lite"/>
    </source>
</evidence>
<feature type="compositionally biased region" description="Low complexity" evidence="11">
    <location>
        <begin position="658"/>
        <end position="667"/>
    </location>
</feature>
<dbReference type="PRINTS" id="PR00237">
    <property type="entry name" value="GPCRRHODOPSN"/>
</dbReference>
<feature type="region of interest" description="Disordered" evidence="11">
    <location>
        <begin position="770"/>
        <end position="794"/>
    </location>
</feature>
<feature type="signal peptide" evidence="13">
    <location>
        <begin position="1"/>
        <end position="23"/>
    </location>
</feature>
<dbReference type="Gene3D" id="1.20.1070.10">
    <property type="entry name" value="Rhodopsin 7-helix transmembrane proteins"/>
    <property type="match status" value="2"/>
</dbReference>
<dbReference type="SUPFAM" id="SSF81321">
    <property type="entry name" value="Family A G protein-coupled receptor-like"/>
    <property type="match status" value="1"/>
</dbReference>
<name>A0A182QJG7_9DIPT</name>
<keyword evidence="5 12" id="KW-1133">Transmembrane helix</keyword>
<dbReference type="VEuPathDB" id="VectorBase:AFAF011466"/>
<keyword evidence="6" id="KW-0297">G-protein coupled receptor</keyword>
<evidence type="ECO:0000256" key="12">
    <source>
        <dbReference type="SAM" id="Phobius"/>
    </source>
</evidence>
<keyword evidence="7 12" id="KW-0472">Membrane</keyword>
<evidence type="ECO:0000256" key="5">
    <source>
        <dbReference type="ARBA" id="ARBA00022989"/>
    </source>
</evidence>
<dbReference type="STRING" id="69004.A0A182QJG7"/>
<feature type="region of interest" description="Disordered" evidence="11">
    <location>
        <begin position="520"/>
        <end position="564"/>
    </location>
</feature>
<dbReference type="InterPro" id="IPR017452">
    <property type="entry name" value="GPCR_Rhodpsn_7TM"/>
</dbReference>
<keyword evidence="3" id="KW-1003">Cell membrane</keyword>
<feature type="coiled-coil region" evidence="10">
    <location>
        <begin position="107"/>
        <end position="141"/>
    </location>
</feature>
<evidence type="ECO:0000313" key="16">
    <source>
        <dbReference type="Proteomes" id="UP000075886"/>
    </source>
</evidence>
<evidence type="ECO:0000256" key="7">
    <source>
        <dbReference type="ARBA" id="ARBA00023136"/>
    </source>
</evidence>
<dbReference type="Proteomes" id="UP000075886">
    <property type="component" value="Unassembled WGS sequence"/>
</dbReference>
<feature type="domain" description="G-protein coupled receptors family 1 profile" evidence="14">
    <location>
        <begin position="791"/>
        <end position="857"/>
    </location>
</feature>
<evidence type="ECO:0000256" key="9">
    <source>
        <dbReference type="ARBA" id="ARBA00023224"/>
    </source>
</evidence>
<evidence type="ECO:0000256" key="10">
    <source>
        <dbReference type="SAM" id="Coils"/>
    </source>
</evidence>
<evidence type="ECO:0000256" key="13">
    <source>
        <dbReference type="SAM" id="SignalP"/>
    </source>
</evidence>
<dbReference type="EMBL" id="AXCN02001324">
    <property type="status" value="NOT_ANNOTATED_CDS"/>
    <property type="molecule type" value="Genomic_DNA"/>
</dbReference>
<keyword evidence="9" id="KW-0807">Transducer</keyword>
<dbReference type="PROSITE" id="PS50262">
    <property type="entry name" value="G_PROTEIN_RECEP_F1_2"/>
    <property type="match status" value="1"/>
</dbReference>
<evidence type="ECO:0000256" key="8">
    <source>
        <dbReference type="ARBA" id="ARBA00023170"/>
    </source>
</evidence>
<keyword evidence="13" id="KW-0732">Signal</keyword>
<dbReference type="EnsemblMetazoa" id="AFAF011466-RA">
    <property type="protein sequence ID" value="AFAF011466-PA"/>
    <property type="gene ID" value="AFAF011466"/>
</dbReference>
<feature type="transmembrane region" description="Helical" evidence="12">
    <location>
        <begin position="838"/>
        <end position="860"/>
    </location>
</feature>
<dbReference type="PANTHER" id="PTHR24248">
    <property type="entry name" value="ADRENERGIC RECEPTOR-RELATED G-PROTEIN COUPLED RECEPTOR"/>
    <property type="match status" value="1"/>
</dbReference>
<dbReference type="PANTHER" id="PTHR24248:SF189">
    <property type="entry name" value="ALPHA2-ADRENERGIC-LIKE OCTOPAMINE RECEPTOR, ISOFORM B"/>
    <property type="match status" value="1"/>
</dbReference>
<accession>A0A182QJG7</accession>
<evidence type="ECO:0000256" key="2">
    <source>
        <dbReference type="ARBA" id="ARBA00010663"/>
    </source>
</evidence>
<dbReference type="InterPro" id="IPR000276">
    <property type="entry name" value="GPCR_Rhodpsn"/>
</dbReference>